<evidence type="ECO:0000256" key="10">
    <source>
        <dbReference type="RuleBase" id="RU004004"/>
    </source>
</evidence>
<dbReference type="InterPro" id="IPR004845">
    <property type="entry name" value="T2SS_GspD_CS"/>
</dbReference>
<accession>A0A8J6M1V7</accession>
<keyword evidence="8" id="KW-0472">Membrane</keyword>
<dbReference type="Pfam" id="PF00263">
    <property type="entry name" value="Secretin"/>
    <property type="match status" value="1"/>
</dbReference>
<dbReference type="Pfam" id="PF21305">
    <property type="entry name" value="type_II_gspD_N0"/>
    <property type="match status" value="1"/>
</dbReference>
<dbReference type="RefSeq" id="WP_186506323.1">
    <property type="nucleotide sequence ID" value="NZ_JACNEP010000005.1"/>
</dbReference>
<dbReference type="PANTHER" id="PTHR30332:SF24">
    <property type="entry name" value="SECRETIN GSPD-RELATED"/>
    <property type="match status" value="1"/>
</dbReference>
<evidence type="ECO:0000259" key="12">
    <source>
        <dbReference type="Pfam" id="PF00263"/>
    </source>
</evidence>
<reference evidence="15" key="2">
    <citation type="submission" date="2020-08" db="EMBL/GenBank/DDBJ databases">
        <authorList>
            <person name="Lai Q."/>
        </authorList>
    </citation>
    <scope>NUCLEOTIDE SEQUENCE</scope>
    <source>
        <strain evidence="15">S27-2</strain>
    </source>
</reference>
<dbReference type="Proteomes" id="UP000601768">
    <property type="component" value="Unassembled WGS sequence"/>
</dbReference>
<dbReference type="InterPro" id="IPR013356">
    <property type="entry name" value="T2SS_GspD"/>
</dbReference>
<dbReference type="GO" id="GO:0015628">
    <property type="term" value="P:protein secretion by the type II secretion system"/>
    <property type="evidence" value="ECO:0007669"/>
    <property type="project" value="InterPro"/>
</dbReference>
<feature type="domain" description="NolW-like" evidence="13">
    <location>
        <begin position="270"/>
        <end position="351"/>
    </location>
</feature>
<dbReference type="PANTHER" id="PTHR30332">
    <property type="entry name" value="PROBABLE GENERAL SECRETION PATHWAY PROTEIN D"/>
    <property type="match status" value="1"/>
</dbReference>
<dbReference type="PRINTS" id="PR01032">
    <property type="entry name" value="PHAGEIV"/>
</dbReference>
<dbReference type="GO" id="GO:0009279">
    <property type="term" value="C:cell outer membrane"/>
    <property type="evidence" value="ECO:0007669"/>
    <property type="project" value="UniProtKB-SubCell"/>
</dbReference>
<keyword evidence="4" id="KW-1134">Transmembrane beta strand</keyword>
<evidence type="ECO:0000256" key="7">
    <source>
        <dbReference type="ARBA" id="ARBA00022927"/>
    </source>
</evidence>
<feature type="signal peptide" evidence="11">
    <location>
        <begin position="1"/>
        <end position="29"/>
    </location>
</feature>
<dbReference type="InterPro" id="IPR038591">
    <property type="entry name" value="NolW-like_sf"/>
</dbReference>
<feature type="domain" description="NolW-like" evidence="13">
    <location>
        <begin position="196"/>
        <end position="261"/>
    </location>
</feature>
<feature type="chain" id="PRO_5035177632" evidence="11">
    <location>
        <begin position="30"/>
        <end position="687"/>
    </location>
</feature>
<protein>
    <submittedName>
        <fullName evidence="15">Type II secretion system secretin GspD</fullName>
    </submittedName>
</protein>
<keyword evidence="7" id="KW-0653">Protein transport</keyword>
<evidence type="ECO:0000256" key="4">
    <source>
        <dbReference type="ARBA" id="ARBA00022452"/>
    </source>
</evidence>
<dbReference type="InterPro" id="IPR049371">
    <property type="entry name" value="GspD-like_N0"/>
</dbReference>
<dbReference type="InterPro" id="IPR005644">
    <property type="entry name" value="NolW-like"/>
</dbReference>
<sequence>MRLTSQSLMKGLVSLVFSATLTASTLVSAAEYSPNFKGTDISEFINIVGKNLKRTIIVDPNVRGKITVRSYDLMNEEQYYQFFMNVLQVYGFAAVEMPNGIIKIVRDKSAKTAALPVVEDDQYNGDEMITRVVPVYNVNVRELSPLLRQLNDQAGGGNVVNYDPSNVMIMTGRASVINQLVKIIERVDKAGDQEVDIVKLKYASATELVRIVEDINKEQGGKNTNSPLTPKLVADERTNSVIISGDIKARQRLENLVKRLDLELETSGNTRVIFLKYAKAEDLVEVLNGVSAGIQAEEKGGQKTTTQRRTGQNAVSIEAHEDSNSLVITAQPDMLRNLEEVIRQLDVRRAQVQVEAIIVEVFDGDGTSLGVQWAHKDGAMQQFTNSGVPISAMAAAAYQARDVTTTDYIVGSESGNATPITKTTPGDKSLLAQALGSVNGTLFGIIKNDWGAVVQAVSTDTNSNILATPHITTMDNEEAFFIVGEEVPVITGQTTGSNNTNPFQTVDRKEVGIKLKVTPQINEGNAVQLLIEQEVSSVSGATAVDISINKREIKTSVIVDDGGTVVLGGLIDEDVQESVSKVPLLGDIPIIGNLFKSSASSKRKRNLMVFIRPTIVRDGVTMDKISNKKYNYIRAEQLIQRADGVNLMPRTETPVLPEWDDRMALPPSYNEYIKQKADDKKTQQKDN</sequence>
<reference evidence="15" key="1">
    <citation type="journal article" date="2018" name="Int. J. Syst. Evol. Microbiol.">
        <title>Neptunicella marina gen. nov., sp. nov., isolated from surface seawater.</title>
        <authorList>
            <person name="Liu X."/>
            <person name="Lai Q."/>
            <person name="Du Y."/>
            <person name="Zhang X."/>
            <person name="Liu Z."/>
            <person name="Sun F."/>
            <person name="Shao Z."/>
        </authorList>
    </citation>
    <scope>NUCLEOTIDE SEQUENCE</scope>
    <source>
        <strain evidence="15">S27-2</strain>
    </source>
</reference>
<dbReference type="PRINTS" id="PR00811">
    <property type="entry name" value="BCTERIALGSPD"/>
</dbReference>
<dbReference type="Gene3D" id="3.30.1370.120">
    <property type="match status" value="3"/>
</dbReference>
<gene>
    <name evidence="15" type="primary">gspD</name>
    <name evidence="15" type="ORF">H8B19_08240</name>
</gene>
<keyword evidence="9" id="KW-0998">Cell outer membrane</keyword>
<evidence type="ECO:0000256" key="5">
    <source>
        <dbReference type="ARBA" id="ARBA00022692"/>
    </source>
</evidence>
<dbReference type="PROSITE" id="PS00875">
    <property type="entry name" value="T2SP_D"/>
    <property type="match status" value="1"/>
</dbReference>
<evidence type="ECO:0000313" key="15">
    <source>
        <dbReference type="EMBL" id="MBC3765863.1"/>
    </source>
</evidence>
<dbReference type="NCBIfam" id="TIGR02517">
    <property type="entry name" value="type_II_gspD"/>
    <property type="match status" value="1"/>
</dbReference>
<dbReference type="EMBL" id="JACNEP010000005">
    <property type="protein sequence ID" value="MBC3765863.1"/>
    <property type="molecule type" value="Genomic_DNA"/>
</dbReference>
<evidence type="ECO:0000256" key="8">
    <source>
        <dbReference type="ARBA" id="ARBA00023136"/>
    </source>
</evidence>
<dbReference type="GO" id="GO:0015627">
    <property type="term" value="C:type II protein secretion system complex"/>
    <property type="evidence" value="ECO:0007669"/>
    <property type="project" value="InterPro"/>
</dbReference>
<feature type="domain" description="NolW-like" evidence="13">
    <location>
        <begin position="130"/>
        <end position="193"/>
    </location>
</feature>
<dbReference type="AlphaFoldDB" id="A0A8J6M1V7"/>
<organism evidence="15 16">
    <name type="scientific">Neptunicella marina</name>
    <dbReference type="NCBI Taxonomy" id="2125989"/>
    <lineage>
        <taxon>Bacteria</taxon>
        <taxon>Pseudomonadati</taxon>
        <taxon>Pseudomonadota</taxon>
        <taxon>Gammaproteobacteria</taxon>
        <taxon>Alteromonadales</taxon>
        <taxon>Alteromonadaceae</taxon>
        <taxon>Neptunicella</taxon>
    </lineage>
</organism>
<evidence type="ECO:0000256" key="9">
    <source>
        <dbReference type="ARBA" id="ARBA00023237"/>
    </source>
</evidence>
<comment type="similarity">
    <text evidence="2">Belongs to the bacterial secretin family. GSP D subfamily.</text>
</comment>
<evidence type="ECO:0000256" key="11">
    <source>
        <dbReference type="SAM" id="SignalP"/>
    </source>
</evidence>
<comment type="subcellular location">
    <subcellularLocation>
        <location evidence="1 10">Cell outer membrane</location>
    </subcellularLocation>
</comment>
<evidence type="ECO:0000259" key="13">
    <source>
        <dbReference type="Pfam" id="PF03958"/>
    </source>
</evidence>
<evidence type="ECO:0000259" key="14">
    <source>
        <dbReference type="Pfam" id="PF21305"/>
    </source>
</evidence>
<name>A0A8J6M1V7_9ALTE</name>
<evidence type="ECO:0000256" key="6">
    <source>
        <dbReference type="ARBA" id="ARBA00022729"/>
    </source>
</evidence>
<evidence type="ECO:0000256" key="2">
    <source>
        <dbReference type="ARBA" id="ARBA00006980"/>
    </source>
</evidence>
<dbReference type="InterPro" id="IPR004846">
    <property type="entry name" value="T2SS/T3SS_dom"/>
</dbReference>
<keyword evidence="3 10" id="KW-0813">Transport</keyword>
<dbReference type="InterPro" id="IPR050810">
    <property type="entry name" value="Bact_Secretion_Sys_Channel"/>
</dbReference>
<evidence type="ECO:0000256" key="1">
    <source>
        <dbReference type="ARBA" id="ARBA00004442"/>
    </source>
</evidence>
<dbReference type="Pfam" id="PF03958">
    <property type="entry name" value="Secretin_N"/>
    <property type="match status" value="3"/>
</dbReference>
<comment type="caution">
    <text evidence="15">The sequence shown here is derived from an EMBL/GenBank/DDBJ whole genome shotgun (WGS) entry which is preliminary data.</text>
</comment>
<evidence type="ECO:0000313" key="16">
    <source>
        <dbReference type="Proteomes" id="UP000601768"/>
    </source>
</evidence>
<keyword evidence="6 11" id="KW-0732">Signal</keyword>
<evidence type="ECO:0000256" key="3">
    <source>
        <dbReference type="ARBA" id="ARBA00022448"/>
    </source>
</evidence>
<dbReference type="InterPro" id="IPR001775">
    <property type="entry name" value="GspD/PilQ"/>
</dbReference>
<keyword evidence="5" id="KW-0812">Transmembrane</keyword>
<keyword evidence="16" id="KW-1185">Reference proteome</keyword>
<proteinExistence type="inferred from homology"/>
<feature type="domain" description="GspD-like N0" evidence="14">
    <location>
        <begin position="35"/>
        <end position="104"/>
    </location>
</feature>
<feature type="domain" description="Type II/III secretion system secretin-like" evidence="12">
    <location>
        <begin position="456"/>
        <end position="617"/>
    </location>
</feature>